<keyword evidence="6" id="KW-1185">Reference proteome</keyword>
<organism evidence="5 6">
    <name type="scientific">Kwoniella bestiolae CBS 10118</name>
    <dbReference type="NCBI Taxonomy" id="1296100"/>
    <lineage>
        <taxon>Eukaryota</taxon>
        <taxon>Fungi</taxon>
        <taxon>Dikarya</taxon>
        <taxon>Basidiomycota</taxon>
        <taxon>Agaricomycotina</taxon>
        <taxon>Tremellomycetes</taxon>
        <taxon>Tremellales</taxon>
        <taxon>Cryptococcaceae</taxon>
        <taxon>Kwoniella</taxon>
    </lineage>
</organism>
<feature type="domain" description="Zn(2)-C6 fungal-type" evidence="4">
    <location>
        <begin position="26"/>
        <end position="58"/>
    </location>
</feature>
<proteinExistence type="predicted"/>
<dbReference type="GO" id="GO:0001080">
    <property type="term" value="P:nitrogen catabolite activation of transcription from RNA polymerase II promoter"/>
    <property type="evidence" value="ECO:0007669"/>
    <property type="project" value="TreeGrafter"/>
</dbReference>
<evidence type="ECO:0000313" key="6">
    <source>
        <dbReference type="Proteomes" id="UP000092730"/>
    </source>
</evidence>
<dbReference type="GO" id="GO:0008270">
    <property type="term" value="F:zinc ion binding"/>
    <property type="evidence" value="ECO:0007669"/>
    <property type="project" value="InterPro"/>
</dbReference>
<dbReference type="GO" id="GO:0003677">
    <property type="term" value="F:DNA binding"/>
    <property type="evidence" value="ECO:0007669"/>
    <property type="project" value="InterPro"/>
</dbReference>
<dbReference type="InterPro" id="IPR007219">
    <property type="entry name" value="XnlR_reg_dom"/>
</dbReference>
<dbReference type="EMBL" id="CP144542">
    <property type="protein sequence ID" value="WVW81404.1"/>
    <property type="molecule type" value="Genomic_DNA"/>
</dbReference>
<keyword evidence="1" id="KW-0479">Metal-binding</keyword>
<reference evidence="5" key="1">
    <citation type="submission" date="2013-07" db="EMBL/GenBank/DDBJ databases">
        <authorList>
            <consortium name="The Broad Institute Genome Sequencing Platform"/>
            <person name="Cuomo C."/>
            <person name="Litvintseva A."/>
            <person name="Chen Y."/>
            <person name="Heitman J."/>
            <person name="Sun S."/>
            <person name="Springer D."/>
            <person name="Dromer F."/>
            <person name="Young S.K."/>
            <person name="Zeng Q."/>
            <person name="Gargeya S."/>
            <person name="Fitzgerald M."/>
            <person name="Abouelleil A."/>
            <person name="Alvarado L."/>
            <person name="Berlin A.M."/>
            <person name="Chapman S.B."/>
            <person name="Dewar J."/>
            <person name="Goldberg J."/>
            <person name="Griggs A."/>
            <person name="Gujja S."/>
            <person name="Hansen M."/>
            <person name="Howarth C."/>
            <person name="Imamovic A."/>
            <person name="Larimer J."/>
            <person name="McCowan C."/>
            <person name="Murphy C."/>
            <person name="Pearson M."/>
            <person name="Priest M."/>
            <person name="Roberts A."/>
            <person name="Saif S."/>
            <person name="Shea T."/>
            <person name="Sykes S."/>
            <person name="Wortman J."/>
            <person name="Nusbaum C."/>
            <person name="Birren B."/>
        </authorList>
    </citation>
    <scope>NUCLEOTIDE SEQUENCE</scope>
    <source>
        <strain evidence="5">CBS 10118</strain>
    </source>
</reference>
<dbReference type="Pfam" id="PF04082">
    <property type="entry name" value="Fungal_trans"/>
    <property type="match status" value="1"/>
</dbReference>
<feature type="region of interest" description="Disordered" evidence="3">
    <location>
        <begin position="60"/>
        <end position="122"/>
    </location>
</feature>
<evidence type="ECO:0000313" key="5">
    <source>
        <dbReference type="EMBL" id="WVW81404.1"/>
    </source>
</evidence>
<dbReference type="CDD" id="cd12148">
    <property type="entry name" value="fungal_TF_MHR"/>
    <property type="match status" value="1"/>
</dbReference>
<dbReference type="PANTHER" id="PTHR31668:SF10">
    <property type="entry name" value="ZN(II)2CYS6 TRANSCRIPTION FACTOR (EUROFUNG)"/>
    <property type="match status" value="1"/>
</dbReference>
<sequence length="366" mass="40956">MPRVPTEKESRISNEPRKIGSKKVRPCDNCRRQKHSCHITVPGKPCTDCAARNKECTFIAPPLKRHGKTPPKGTPSANEAGPSSRPINSESRKHSMSALIRSSRMPHMEDEDELEPDGSDDGYYDSLDMEYDDCEESHYLGPSAIAAGSLAASLSSGGGGPGQKFRQVSDGPVPALFVRNPALLYGRLGPPEGTQPLLNECVELLGPEKAQELTNHFKETTLLAFPVANRMRLEAVIRREPGSGTYSPTFLAALMSHTIYTYRPMERAVATLMWKKVLAALEDEYRLPRLVTLQTTMMILLCNPHENHAQNSITLGRAVGCAYVLGLHVECIKWKLPRWERSLRRRIWWSLIIMDTWRSYIQGRPP</sequence>
<evidence type="ECO:0000256" key="3">
    <source>
        <dbReference type="SAM" id="MobiDB-lite"/>
    </source>
</evidence>
<dbReference type="GO" id="GO:0000981">
    <property type="term" value="F:DNA-binding transcription factor activity, RNA polymerase II-specific"/>
    <property type="evidence" value="ECO:0007669"/>
    <property type="project" value="InterPro"/>
</dbReference>
<dbReference type="GeneID" id="30206496"/>
<dbReference type="PROSITE" id="PS00463">
    <property type="entry name" value="ZN2_CY6_FUNGAL_1"/>
    <property type="match status" value="1"/>
</dbReference>
<dbReference type="InterPro" id="IPR001138">
    <property type="entry name" value="Zn2Cys6_DnaBD"/>
</dbReference>
<dbReference type="Gene3D" id="4.10.240.10">
    <property type="entry name" value="Zn(2)-C6 fungal-type DNA-binding domain"/>
    <property type="match status" value="1"/>
</dbReference>
<feature type="compositionally biased region" description="Acidic residues" evidence="3">
    <location>
        <begin position="109"/>
        <end position="122"/>
    </location>
</feature>
<dbReference type="KEGG" id="kbi:30206496"/>
<dbReference type="GO" id="GO:0006351">
    <property type="term" value="P:DNA-templated transcription"/>
    <property type="evidence" value="ECO:0007669"/>
    <property type="project" value="InterPro"/>
</dbReference>
<evidence type="ECO:0000256" key="2">
    <source>
        <dbReference type="ARBA" id="ARBA00023242"/>
    </source>
</evidence>
<evidence type="ECO:0000256" key="1">
    <source>
        <dbReference type="ARBA" id="ARBA00022723"/>
    </source>
</evidence>
<dbReference type="PROSITE" id="PS50048">
    <property type="entry name" value="ZN2_CY6_FUNGAL_2"/>
    <property type="match status" value="1"/>
</dbReference>
<dbReference type="GO" id="GO:0005634">
    <property type="term" value="C:nucleus"/>
    <property type="evidence" value="ECO:0007669"/>
    <property type="project" value="TreeGrafter"/>
</dbReference>
<protein>
    <recommendedName>
        <fullName evidence="4">Zn(2)-C6 fungal-type domain-containing protein</fullName>
    </recommendedName>
</protein>
<gene>
    <name evidence="5" type="ORF">I302_103397</name>
</gene>
<dbReference type="PANTHER" id="PTHR31668">
    <property type="entry name" value="GLUCOSE TRANSPORT TRANSCRIPTION REGULATOR RGT1-RELATED-RELATED"/>
    <property type="match status" value="1"/>
</dbReference>
<dbReference type="SMART" id="SM00066">
    <property type="entry name" value="GAL4"/>
    <property type="match status" value="1"/>
</dbReference>
<reference evidence="5" key="2">
    <citation type="submission" date="2024-02" db="EMBL/GenBank/DDBJ databases">
        <title>Comparative genomics of Cryptococcus and Kwoniella reveals pathogenesis evolution and contrasting modes of karyotype evolution via chromosome fusion or intercentromeric recombination.</title>
        <authorList>
            <person name="Coelho M.A."/>
            <person name="David-Palma M."/>
            <person name="Shea T."/>
            <person name="Bowers K."/>
            <person name="McGinley-Smith S."/>
            <person name="Mohammad A.W."/>
            <person name="Gnirke A."/>
            <person name="Yurkov A.M."/>
            <person name="Nowrousian M."/>
            <person name="Sun S."/>
            <person name="Cuomo C.A."/>
            <person name="Heitman J."/>
        </authorList>
    </citation>
    <scope>NUCLEOTIDE SEQUENCE</scope>
    <source>
        <strain evidence="5">CBS 10118</strain>
    </source>
</reference>
<accession>A0AAJ8M8C7</accession>
<dbReference type="AlphaFoldDB" id="A0AAJ8M8C7"/>
<dbReference type="Pfam" id="PF00172">
    <property type="entry name" value="Zn_clus"/>
    <property type="match status" value="1"/>
</dbReference>
<dbReference type="SUPFAM" id="SSF57701">
    <property type="entry name" value="Zn2/Cys6 DNA-binding domain"/>
    <property type="match status" value="1"/>
</dbReference>
<keyword evidence="2" id="KW-0539">Nucleus</keyword>
<feature type="compositionally biased region" description="Basic and acidic residues" evidence="3">
    <location>
        <begin position="1"/>
        <end position="18"/>
    </location>
</feature>
<dbReference type="RefSeq" id="XP_065725731.1">
    <property type="nucleotide sequence ID" value="XM_065869659.1"/>
</dbReference>
<dbReference type="InterPro" id="IPR050797">
    <property type="entry name" value="Carb_Metab_Trans_Reg"/>
</dbReference>
<dbReference type="InterPro" id="IPR036864">
    <property type="entry name" value="Zn2-C6_fun-type_DNA-bd_sf"/>
</dbReference>
<evidence type="ECO:0000259" key="4">
    <source>
        <dbReference type="PROSITE" id="PS50048"/>
    </source>
</evidence>
<name>A0AAJ8M8C7_9TREE</name>
<dbReference type="Proteomes" id="UP000092730">
    <property type="component" value="Chromosome 2"/>
</dbReference>
<feature type="region of interest" description="Disordered" evidence="3">
    <location>
        <begin position="1"/>
        <end position="34"/>
    </location>
</feature>
<dbReference type="CDD" id="cd00067">
    <property type="entry name" value="GAL4"/>
    <property type="match status" value="1"/>
</dbReference>